<dbReference type="EMBL" id="RQGH01000026">
    <property type="protein sequence ID" value="TGL65020.1"/>
    <property type="molecule type" value="Genomic_DNA"/>
</dbReference>
<accession>A0A4Z0ZYD4</accession>
<evidence type="ECO:0000313" key="3">
    <source>
        <dbReference type="Proteomes" id="UP000297567"/>
    </source>
</evidence>
<name>A0A4Z0ZYD4_9LEPT</name>
<dbReference type="CDD" id="cd03135">
    <property type="entry name" value="GATase1_DJ-1"/>
    <property type="match status" value="1"/>
</dbReference>
<protein>
    <submittedName>
        <fullName evidence="2">DJ-1/PfpI family protein</fullName>
    </submittedName>
</protein>
<dbReference type="AlphaFoldDB" id="A0A4Z0ZYD4"/>
<evidence type="ECO:0000313" key="2">
    <source>
        <dbReference type="EMBL" id="TGL65020.1"/>
    </source>
</evidence>
<dbReference type="Proteomes" id="UP000297567">
    <property type="component" value="Unassembled WGS sequence"/>
</dbReference>
<dbReference type="GO" id="GO:0005737">
    <property type="term" value="C:cytoplasm"/>
    <property type="evidence" value="ECO:0007669"/>
    <property type="project" value="TreeGrafter"/>
</dbReference>
<dbReference type="InterPro" id="IPR029062">
    <property type="entry name" value="Class_I_gatase-like"/>
</dbReference>
<comment type="caution">
    <text evidence="2">The sequence shown here is derived from an EMBL/GenBank/DDBJ whole genome shotgun (WGS) entry which is preliminary data.</text>
</comment>
<proteinExistence type="predicted"/>
<dbReference type="PANTHER" id="PTHR48094:SF12">
    <property type="entry name" value="PARKINSON DISEASE PROTEIN 7 HOMOLOG"/>
    <property type="match status" value="1"/>
</dbReference>
<dbReference type="SUPFAM" id="SSF52317">
    <property type="entry name" value="Class I glutamine amidotransferase-like"/>
    <property type="match status" value="1"/>
</dbReference>
<sequence>MASKVLVPLCPGFEEMEAIILIDVLRRGKVEVVSASKSKEPIIASRNTIHLADKTFSEVNAKDFDAIILPGGMNGTKNLMADGEIHSLLDAFHTSQKHIAAICAAPAVLRKLKIISKEDPYTAFPSTDDLAKGEGGKYTGKRIESHNHVHTSIGPGSAFEFALYLLELFEGKTVMETVKQGLQLPHSD</sequence>
<evidence type="ECO:0000259" key="1">
    <source>
        <dbReference type="Pfam" id="PF01965"/>
    </source>
</evidence>
<keyword evidence="3" id="KW-1185">Reference proteome</keyword>
<dbReference type="Gene3D" id="3.40.50.880">
    <property type="match status" value="1"/>
</dbReference>
<dbReference type="NCBIfam" id="TIGR01383">
    <property type="entry name" value="not_thiJ"/>
    <property type="match status" value="1"/>
</dbReference>
<dbReference type="PANTHER" id="PTHR48094">
    <property type="entry name" value="PROTEIN/NUCLEIC ACID DEGLYCASE DJ-1-RELATED"/>
    <property type="match status" value="1"/>
</dbReference>
<dbReference type="InterPro" id="IPR002818">
    <property type="entry name" value="DJ-1/PfpI"/>
</dbReference>
<feature type="domain" description="DJ-1/PfpI" evidence="1">
    <location>
        <begin position="4"/>
        <end position="167"/>
    </location>
</feature>
<dbReference type="InterPro" id="IPR006287">
    <property type="entry name" value="DJ-1"/>
</dbReference>
<dbReference type="Pfam" id="PF01965">
    <property type="entry name" value="DJ-1_PfpI"/>
    <property type="match status" value="1"/>
</dbReference>
<reference evidence="2" key="1">
    <citation type="journal article" date="2019" name="PLoS Negl. Trop. Dis.">
        <title>Revisiting the worldwide diversity of Leptospira species in the environment.</title>
        <authorList>
            <person name="Vincent A.T."/>
            <person name="Schiettekatte O."/>
            <person name="Bourhy P."/>
            <person name="Veyrier F.J."/>
            <person name="Picardeau M."/>
        </authorList>
    </citation>
    <scope>NUCLEOTIDE SEQUENCE [LARGE SCALE GENOMIC DNA]</scope>
    <source>
        <strain evidence="2">201702451</strain>
    </source>
</reference>
<dbReference type="InterPro" id="IPR050325">
    <property type="entry name" value="Prot/Nucl_acid_deglycase"/>
</dbReference>
<gene>
    <name evidence="2" type="ORF">EHQ62_10510</name>
</gene>
<organism evidence="2 3">
    <name type="scientific">Leptospira jelokensis</name>
    <dbReference type="NCBI Taxonomy" id="2484931"/>
    <lineage>
        <taxon>Bacteria</taxon>
        <taxon>Pseudomonadati</taxon>
        <taxon>Spirochaetota</taxon>
        <taxon>Spirochaetia</taxon>
        <taxon>Leptospirales</taxon>
        <taxon>Leptospiraceae</taxon>
        <taxon>Leptospira</taxon>
    </lineage>
</organism>
<dbReference type="RefSeq" id="WP_135642602.1">
    <property type="nucleotide sequence ID" value="NZ_RQGH01000026.1"/>
</dbReference>